<dbReference type="AlphaFoldDB" id="F4S061"/>
<feature type="coiled-coil region" evidence="1">
    <location>
        <begin position="63"/>
        <end position="93"/>
    </location>
</feature>
<evidence type="ECO:0000256" key="1">
    <source>
        <dbReference type="SAM" id="Coils"/>
    </source>
</evidence>
<name>F4S061_MELLP</name>
<protein>
    <submittedName>
        <fullName evidence="2">Uncharacterized protein</fullName>
    </submittedName>
</protein>
<dbReference type="EMBL" id="GL883134">
    <property type="protein sequence ID" value="EGG01905.1"/>
    <property type="molecule type" value="Genomic_DNA"/>
</dbReference>
<keyword evidence="1" id="KW-0175">Coiled coil</keyword>
<gene>
    <name evidence="2" type="ORF">MELLADRAFT_57258</name>
</gene>
<dbReference type="GeneID" id="18929096"/>
<dbReference type="RefSeq" id="XP_007414739.1">
    <property type="nucleotide sequence ID" value="XM_007414677.1"/>
</dbReference>
<reference evidence="3" key="1">
    <citation type="journal article" date="2011" name="Proc. Natl. Acad. Sci. U.S.A.">
        <title>Obligate biotrophy features unraveled by the genomic analysis of rust fungi.</title>
        <authorList>
            <person name="Duplessis S."/>
            <person name="Cuomo C.A."/>
            <person name="Lin Y.-C."/>
            <person name="Aerts A."/>
            <person name="Tisserant E."/>
            <person name="Veneault-Fourrey C."/>
            <person name="Joly D.L."/>
            <person name="Hacquard S."/>
            <person name="Amselem J."/>
            <person name="Cantarel B.L."/>
            <person name="Chiu R."/>
            <person name="Coutinho P.M."/>
            <person name="Feau N."/>
            <person name="Field M."/>
            <person name="Frey P."/>
            <person name="Gelhaye E."/>
            <person name="Goldberg J."/>
            <person name="Grabherr M.G."/>
            <person name="Kodira C.D."/>
            <person name="Kohler A."/>
            <person name="Kuees U."/>
            <person name="Lindquist E.A."/>
            <person name="Lucas S.M."/>
            <person name="Mago R."/>
            <person name="Mauceli E."/>
            <person name="Morin E."/>
            <person name="Murat C."/>
            <person name="Pangilinan J.L."/>
            <person name="Park R."/>
            <person name="Pearson M."/>
            <person name="Quesneville H."/>
            <person name="Rouhier N."/>
            <person name="Sakthikumar S."/>
            <person name="Salamov A.A."/>
            <person name="Schmutz J."/>
            <person name="Selles B."/>
            <person name="Shapiro H."/>
            <person name="Tanguay P."/>
            <person name="Tuskan G.A."/>
            <person name="Henrissat B."/>
            <person name="Van de Peer Y."/>
            <person name="Rouze P."/>
            <person name="Ellis J.G."/>
            <person name="Dodds P.N."/>
            <person name="Schein J.E."/>
            <person name="Zhong S."/>
            <person name="Hamelin R.C."/>
            <person name="Grigoriev I.V."/>
            <person name="Szabo L.J."/>
            <person name="Martin F."/>
        </authorList>
    </citation>
    <scope>NUCLEOTIDE SEQUENCE [LARGE SCALE GENOMIC DNA]</scope>
    <source>
        <strain evidence="3">98AG31 / pathotype 3-4-7</strain>
    </source>
</reference>
<sequence length="188" mass="21704">MLSLNAVQLTSSKLCTAEKTLQEAKYALERLQSGNINYTKDHFASQWEHQKHCQLTAMEDESLQKLEQKLVSLLELEEKLRDAHNQLSSLRKKRRRNQTDTERADLVTLPASIVKIEKAIHSVAEELGNPEFRDIRKATDPKARALINIRLAKMKLYKAKVGIIEAQKKWDRNGQGMFNTHMRRIIIS</sequence>
<evidence type="ECO:0000313" key="2">
    <source>
        <dbReference type="EMBL" id="EGG01905.1"/>
    </source>
</evidence>
<keyword evidence="3" id="KW-1185">Reference proteome</keyword>
<evidence type="ECO:0000313" key="3">
    <source>
        <dbReference type="Proteomes" id="UP000001072"/>
    </source>
</evidence>
<dbReference type="InParanoid" id="F4S061"/>
<organism evidence="3">
    <name type="scientific">Melampsora larici-populina (strain 98AG31 / pathotype 3-4-7)</name>
    <name type="common">Poplar leaf rust fungus</name>
    <dbReference type="NCBI Taxonomy" id="747676"/>
    <lineage>
        <taxon>Eukaryota</taxon>
        <taxon>Fungi</taxon>
        <taxon>Dikarya</taxon>
        <taxon>Basidiomycota</taxon>
        <taxon>Pucciniomycotina</taxon>
        <taxon>Pucciniomycetes</taxon>
        <taxon>Pucciniales</taxon>
        <taxon>Melampsoraceae</taxon>
        <taxon>Melampsora</taxon>
    </lineage>
</organism>
<dbReference type="KEGG" id="mlr:MELLADRAFT_57258"/>
<proteinExistence type="predicted"/>
<dbReference type="HOGENOM" id="CLU_113812_0_0_1"/>
<dbReference type="OrthoDB" id="10354829at2759"/>
<accession>F4S061</accession>
<dbReference type="Proteomes" id="UP000001072">
    <property type="component" value="Unassembled WGS sequence"/>
</dbReference>
<dbReference type="VEuPathDB" id="FungiDB:MELLADRAFT_57258"/>